<evidence type="ECO:0000256" key="3">
    <source>
        <dbReference type="ARBA" id="ARBA00022980"/>
    </source>
</evidence>
<feature type="compositionally biased region" description="Acidic residues" evidence="6">
    <location>
        <begin position="205"/>
        <end position="218"/>
    </location>
</feature>
<feature type="domain" description="Large ribosomal subunit protein bL25 beta" evidence="8">
    <location>
        <begin position="101"/>
        <end position="178"/>
    </location>
</feature>
<name>A0A8J2XLL4_9MICO</name>
<dbReference type="SUPFAM" id="SSF50715">
    <property type="entry name" value="Ribosomal protein L25-like"/>
    <property type="match status" value="1"/>
</dbReference>
<keyword evidence="3 5" id="KW-0689">Ribosomal protein</keyword>
<organism evidence="9 10">
    <name type="scientific">Sediminivirga luteola</name>
    <dbReference type="NCBI Taxonomy" id="1774748"/>
    <lineage>
        <taxon>Bacteria</taxon>
        <taxon>Bacillati</taxon>
        <taxon>Actinomycetota</taxon>
        <taxon>Actinomycetes</taxon>
        <taxon>Micrococcales</taxon>
        <taxon>Brevibacteriaceae</taxon>
        <taxon>Sediminivirga</taxon>
    </lineage>
</organism>
<comment type="function">
    <text evidence="5">This is one of the proteins that binds to the 5S RNA in the ribosome where it forms part of the central protuberance.</text>
</comment>
<keyword evidence="1 5" id="KW-0699">rRNA-binding</keyword>
<gene>
    <name evidence="5 9" type="primary">rplY</name>
    <name evidence="5" type="synonym">ctc</name>
    <name evidence="9" type="ORF">GCM10011333_22800</name>
</gene>
<dbReference type="InterPro" id="IPR020930">
    <property type="entry name" value="Ribosomal_uL5_bac-type"/>
</dbReference>
<evidence type="ECO:0000256" key="4">
    <source>
        <dbReference type="ARBA" id="ARBA00023274"/>
    </source>
</evidence>
<evidence type="ECO:0000313" key="9">
    <source>
        <dbReference type="EMBL" id="GGA19081.1"/>
    </source>
</evidence>
<keyword evidence="4 5" id="KW-0687">Ribonucleoprotein</keyword>
<dbReference type="Gene3D" id="2.170.120.20">
    <property type="entry name" value="Ribosomal protein L25, beta domain"/>
    <property type="match status" value="1"/>
</dbReference>
<evidence type="ECO:0000256" key="1">
    <source>
        <dbReference type="ARBA" id="ARBA00022730"/>
    </source>
</evidence>
<dbReference type="PANTHER" id="PTHR33284">
    <property type="entry name" value="RIBOSOMAL PROTEIN L25/GLN-TRNA SYNTHETASE, ANTI-CODON-BINDING DOMAIN-CONTAINING PROTEIN"/>
    <property type="match status" value="1"/>
</dbReference>
<dbReference type="InterPro" id="IPR029751">
    <property type="entry name" value="Ribosomal_L25_dom"/>
</dbReference>
<keyword evidence="2 5" id="KW-0694">RNA-binding</keyword>
<dbReference type="InterPro" id="IPR011035">
    <property type="entry name" value="Ribosomal_bL25/Gln-tRNA_synth"/>
</dbReference>
<dbReference type="NCBIfam" id="NF004131">
    <property type="entry name" value="PRK05618.2-1"/>
    <property type="match status" value="1"/>
</dbReference>
<dbReference type="RefSeq" id="WP_188551008.1">
    <property type="nucleotide sequence ID" value="NZ_BMFY01000009.1"/>
</dbReference>
<dbReference type="InterPro" id="IPR020057">
    <property type="entry name" value="Ribosomal_bL25_b-dom"/>
</dbReference>
<comment type="subunit">
    <text evidence="5">Part of the 50S ribosomal subunit; part of the 5S rRNA/L5/L18/L25 subcomplex. Contacts the 5S rRNA. Binds to the 5S rRNA independently of L5 and L18.</text>
</comment>
<comment type="similarity">
    <text evidence="5">Belongs to the bacterial ribosomal protein bL25 family. CTC subfamily.</text>
</comment>
<dbReference type="PANTHER" id="PTHR33284:SF1">
    <property type="entry name" value="RIBOSOMAL PROTEIN L25_GLN-TRNA SYNTHETASE, ANTI-CODON-BINDING DOMAIN-CONTAINING PROTEIN"/>
    <property type="match status" value="1"/>
</dbReference>
<protein>
    <recommendedName>
        <fullName evidence="5">Large ribosomal subunit protein bL25</fullName>
    </recommendedName>
    <alternativeName>
        <fullName evidence="5">General stress protein CTC</fullName>
    </alternativeName>
</protein>
<reference evidence="9" key="2">
    <citation type="submission" date="2020-09" db="EMBL/GenBank/DDBJ databases">
        <authorList>
            <person name="Sun Q."/>
            <person name="Zhou Y."/>
        </authorList>
    </citation>
    <scope>NUCLEOTIDE SEQUENCE</scope>
    <source>
        <strain evidence="9">CGMCC 1.12785</strain>
    </source>
</reference>
<dbReference type="NCBIfam" id="TIGR00731">
    <property type="entry name" value="bL25_bact_ctc"/>
    <property type="match status" value="1"/>
</dbReference>
<keyword evidence="10" id="KW-1185">Reference proteome</keyword>
<dbReference type="GO" id="GO:0006412">
    <property type="term" value="P:translation"/>
    <property type="evidence" value="ECO:0007669"/>
    <property type="project" value="UniProtKB-UniRule"/>
</dbReference>
<dbReference type="GO" id="GO:0008097">
    <property type="term" value="F:5S rRNA binding"/>
    <property type="evidence" value="ECO:0007669"/>
    <property type="project" value="InterPro"/>
</dbReference>
<proteinExistence type="inferred from homology"/>
<dbReference type="InterPro" id="IPR001021">
    <property type="entry name" value="Ribosomal_bL25_long"/>
</dbReference>
<dbReference type="Pfam" id="PF01386">
    <property type="entry name" value="Ribosomal_L25p"/>
    <property type="match status" value="1"/>
</dbReference>
<feature type="domain" description="Large ribosomal subunit protein bL25 L25" evidence="7">
    <location>
        <begin position="6"/>
        <end position="92"/>
    </location>
</feature>
<evidence type="ECO:0000259" key="8">
    <source>
        <dbReference type="Pfam" id="PF14693"/>
    </source>
</evidence>
<dbReference type="GO" id="GO:0022625">
    <property type="term" value="C:cytosolic large ribosomal subunit"/>
    <property type="evidence" value="ECO:0007669"/>
    <property type="project" value="TreeGrafter"/>
</dbReference>
<dbReference type="Pfam" id="PF14693">
    <property type="entry name" value="Ribosomal_TL5_C"/>
    <property type="match status" value="1"/>
</dbReference>
<comment type="caution">
    <text evidence="9">The sequence shown here is derived from an EMBL/GenBank/DDBJ whole genome shotgun (WGS) entry which is preliminary data.</text>
</comment>
<reference evidence="9" key="1">
    <citation type="journal article" date="2014" name="Int. J. Syst. Evol. Microbiol.">
        <title>Complete genome sequence of Corynebacterium casei LMG S-19264T (=DSM 44701T), isolated from a smear-ripened cheese.</title>
        <authorList>
            <consortium name="US DOE Joint Genome Institute (JGI-PGF)"/>
            <person name="Walter F."/>
            <person name="Albersmeier A."/>
            <person name="Kalinowski J."/>
            <person name="Ruckert C."/>
        </authorList>
    </citation>
    <scope>NUCLEOTIDE SEQUENCE</scope>
    <source>
        <strain evidence="9">CGMCC 1.12785</strain>
    </source>
</reference>
<evidence type="ECO:0000259" key="7">
    <source>
        <dbReference type="Pfam" id="PF01386"/>
    </source>
</evidence>
<dbReference type="GO" id="GO:0003735">
    <property type="term" value="F:structural constituent of ribosome"/>
    <property type="evidence" value="ECO:0007669"/>
    <property type="project" value="InterPro"/>
</dbReference>
<dbReference type="NCBIfam" id="NF004612">
    <property type="entry name" value="PRK05943.1"/>
    <property type="match status" value="1"/>
</dbReference>
<dbReference type="CDD" id="cd00495">
    <property type="entry name" value="Ribosomal_L25_TL5_CTC"/>
    <property type="match status" value="1"/>
</dbReference>
<dbReference type="EMBL" id="BMFY01000009">
    <property type="protein sequence ID" value="GGA19081.1"/>
    <property type="molecule type" value="Genomic_DNA"/>
</dbReference>
<dbReference type="Proteomes" id="UP000616114">
    <property type="component" value="Unassembled WGS sequence"/>
</dbReference>
<accession>A0A8J2XLL4</accession>
<dbReference type="InterPro" id="IPR020056">
    <property type="entry name" value="Rbsml_bL25/Gln-tRNA_synth_N"/>
</dbReference>
<dbReference type="HAMAP" id="MF_01334">
    <property type="entry name" value="Ribosomal_bL25_CTC"/>
    <property type="match status" value="1"/>
</dbReference>
<dbReference type="Gene3D" id="2.40.240.10">
    <property type="entry name" value="Ribosomal Protein L25, Chain P"/>
    <property type="match status" value="1"/>
</dbReference>
<dbReference type="AlphaFoldDB" id="A0A8J2XLL4"/>
<evidence type="ECO:0000313" key="10">
    <source>
        <dbReference type="Proteomes" id="UP000616114"/>
    </source>
</evidence>
<evidence type="ECO:0000256" key="5">
    <source>
        <dbReference type="HAMAP-Rule" id="MF_01334"/>
    </source>
</evidence>
<evidence type="ECO:0000256" key="6">
    <source>
        <dbReference type="SAM" id="MobiDB-lite"/>
    </source>
</evidence>
<sequence length="218" mass="23363">MSDIKLEAESRTEFGKGAARRIRRADKVPAVLYGHGEDPRHITLNGHAIMMALKTPNALLELTVDGAKDTTLAIAKDVQRHPVTYLIEHVDLIIVRRGERVEVDIPVHVTGEAAPGTLVSVDAQTLTVEAEATNLPESVEVDVEGREPGDHIYAADVVLPKGSTLVTDGEQLVVNISAELSQEQLEAELESDAVEGDAVPATEESGSDAESESEDSED</sequence>
<feature type="region of interest" description="Disordered" evidence="6">
    <location>
        <begin position="187"/>
        <end position="218"/>
    </location>
</feature>
<dbReference type="InterPro" id="IPR037121">
    <property type="entry name" value="Ribosomal_bL25_C"/>
</dbReference>
<evidence type="ECO:0000256" key="2">
    <source>
        <dbReference type="ARBA" id="ARBA00022884"/>
    </source>
</evidence>